<feature type="compositionally biased region" description="Polar residues" evidence="1">
    <location>
        <begin position="1"/>
        <end position="17"/>
    </location>
</feature>
<reference evidence="2" key="1">
    <citation type="journal article" date="2020" name="Stud. Mycol.">
        <title>101 Dothideomycetes genomes: a test case for predicting lifestyles and emergence of pathogens.</title>
        <authorList>
            <person name="Haridas S."/>
            <person name="Albert R."/>
            <person name="Binder M."/>
            <person name="Bloem J."/>
            <person name="Labutti K."/>
            <person name="Salamov A."/>
            <person name="Andreopoulos B."/>
            <person name="Baker S."/>
            <person name="Barry K."/>
            <person name="Bills G."/>
            <person name="Bluhm B."/>
            <person name="Cannon C."/>
            <person name="Castanera R."/>
            <person name="Culley D."/>
            <person name="Daum C."/>
            <person name="Ezra D."/>
            <person name="Gonzalez J."/>
            <person name="Henrissat B."/>
            <person name="Kuo A."/>
            <person name="Liang C."/>
            <person name="Lipzen A."/>
            <person name="Lutzoni F."/>
            <person name="Magnuson J."/>
            <person name="Mondo S."/>
            <person name="Nolan M."/>
            <person name="Ohm R."/>
            <person name="Pangilinan J."/>
            <person name="Park H.-J."/>
            <person name="Ramirez L."/>
            <person name="Alfaro M."/>
            <person name="Sun H."/>
            <person name="Tritt A."/>
            <person name="Yoshinaga Y."/>
            <person name="Zwiers L.-H."/>
            <person name="Turgeon B."/>
            <person name="Goodwin S."/>
            <person name="Spatafora J."/>
            <person name="Crous P."/>
            <person name="Grigoriev I."/>
        </authorList>
    </citation>
    <scope>NUCLEOTIDE SEQUENCE</scope>
    <source>
        <strain evidence="2">CBS 269.34</strain>
    </source>
</reference>
<feature type="region of interest" description="Disordered" evidence="1">
    <location>
        <begin position="1"/>
        <end position="22"/>
    </location>
</feature>
<evidence type="ECO:0000256" key="1">
    <source>
        <dbReference type="SAM" id="MobiDB-lite"/>
    </source>
</evidence>
<protein>
    <submittedName>
        <fullName evidence="2">Uncharacterized protein</fullName>
    </submittedName>
</protein>
<dbReference type="Proteomes" id="UP000799750">
    <property type="component" value="Unassembled WGS sequence"/>
</dbReference>
<sequence>MLSLATAPSTAFSTTCGTDLHDLTNASRPRALIARASSKRRCATHFSSVFSSPGLLDALEPKGSLSQLIKVRSTPVDRAPVPNGGGP</sequence>
<evidence type="ECO:0000313" key="3">
    <source>
        <dbReference type="Proteomes" id="UP000799750"/>
    </source>
</evidence>
<dbReference type="AlphaFoldDB" id="A0A6A6R9W4"/>
<dbReference type="EMBL" id="MU004182">
    <property type="protein sequence ID" value="KAF2501605.1"/>
    <property type="molecule type" value="Genomic_DNA"/>
</dbReference>
<organism evidence="2 3">
    <name type="scientific">Lophium mytilinum</name>
    <dbReference type="NCBI Taxonomy" id="390894"/>
    <lineage>
        <taxon>Eukaryota</taxon>
        <taxon>Fungi</taxon>
        <taxon>Dikarya</taxon>
        <taxon>Ascomycota</taxon>
        <taxon>Pezizomycotina</taxon>
        <taxon>Dothideomycetes</taxon>
        <taxon>Pleosporomycetidae</taxon>
        <taxon>Mytilinidiales</taxon>
        <taxon>Mytilinidiaceae</taxon>
        <taxon>Lophium</taxon>
    </lineage>
</organism>
<keyword evidence="3" id="KW-1185">Reference proteome</keyword>
<name>A0A6A6R9W4_9PEZI</name>
<proteinExistence type="predicted"/>
<evidence type="ECO:0000313" key="2">
    <source>
        <dbReference type="EMBL" id="KAF2501605.1"/>
    </source>
</evidence>
<gene>
    <name evidence="2" type="ORF">BU16DRAFT_522543</name>
</gene>
<accession>A0A6A6R9W4</accession>